<evidence type="ECO:0000313" key="3">
    <source>
        <dbReference type="Proteomes" id="UP001500984"/>
    </source>
</evidence>
<dbReference type="Proteomes" id="UP001500984">
    <property type="component" value="Unassembled WGS sequence"/>
</dbReference>
<evidence type="ECO:0000313" key="2">
    <source>
        <dbReference type="EMBL" id="GAA2088863.1"/>
    </source>
</evidence>
<reference evidence="2 3" key="1">
    <citation type="journal article" date="2019" name="Int. J. Syst. Evol. Microbiol.">
        <title>The Global Catalogue of Microorganisms (GCM) 10K type strain sequencing project: providing services to taxonomists for standard genome sequencing and annotation.</title>
        <authorList>
            <consortium name="The Broad Institute Genomics Platform"/>
            <consortium name="The Broad Institute Genome Sequencing Center for Infectious Disease"/>
            <person name="Wu L."/>
            <person name="Ma J."/>
        </authorList>
    </citation>
    <scope>NUCLEOTIDE SEQUENCE [LARGE SCALE GENOMIC DNA]</scope>
    <source>
        <strain evidence="2 3">JCM 15900</strain>
    </source>
</reference>
<dbReference type="EMBL" id="BAAAPZ010000002">
    <property type="protein sequence ID" value="GAA2088863.1"/>
    <property type="molecule type" value="Genomic_DNA"/>
</dbReference>
<gene>
    <name evidence="2" type="ORF">GCM10009823_04230</name>
</gene>
<feature type="compositionally biased region" description="Basic and acidic residues" evidence="1">
    <location>
        <begin position="78"/>
        <end position="96"/>
    </location>
</feature>
<comment type="caution">
    <text evidence="2">The sequence shown here is derived from an EMBL/GenBank/DDBJ whole genome shotgun (WGS) entry which is preliminary data.</text>
</comment>
<organism evidence="2 3">
    <name type="scientific">Brevibacterium salitolerans</name>
    <dbReference type="NCBI Taxonomy" id="1403566"/>
    <lineage>
        <taxon>Bacteria</taxon>
        <taxon>Bacillati</taxon>
        <taxon>Actinomycetota</taxon>
        <taxon>Actinomycetes</taxon>
        <taxon>Micrococcales</taxon>
        <taxon>Brevibacteriaceae</taxon>
        <taxon>Brevibacterium</taxon>
    </lineage>
</organism>
<feature type="region of interest" description="Disordered" evidence="1">
    <location>
        <begin position="73"/>
        <end position="96"/>
    </location>
</feature>
<proteinExistence type="predicted"/>
<dbReference type="RefSeq" id="WP_291794175.1">
    <property type="nucleotide sequence ID" value="NZ_BAAAPZ010000002.1"/>
</dbReference>
<keyword evidence="3" id="KW-1185">Reference proteome</keyword>
<sequence>MPRELTEREREVALALIRRATPSPEAADRAGFTAEQEVAWERPESLTAAQRTRWEEHLAEAVVTHECGCGTCPTVGMRPRDRADDPRRDDRGGPGDFRERIILEAAAENAQLLLFVDDGVPGCMELAPICEEGHLWTEFPPPEEITF</sequence>
<evidence type="ECO:0000256" key="1">
    <source>
        <dbReference type="SAM" id="MobiDB-lite"/>
    </source>
</evidence>
<name>A0ABN2WD22_9MICO</name>
<protein>
    <submittedName>
        <fullName evidence="2">Uncharacterized protein</fullName>
    </submittedName>
</protein>
<accession>A0ABN2WD22</accession>